<sequence>MRRTNLLRSLCESNLFRSRYWWLVTLILGWYSFLGHVQTPDSTAHSIVHPSNTSNSEEIGSSWPVRILCWVPISTNSKSRADLIQKTWGKQCDALLFMSSKSDPTIPSIGLPVEDSYNTLWGKTYEGLKYIYDHNLDDADWFFKADDDTYVVVDNLRQFLSSYDAALPHFLGARFAHNRLLKGYFGGGAGYAMTRETVRLFIERVYDKHFDICILGPNGEEDSYLAMCLEILDILFGDSRDPNGSERFLQLSLHNLYRPWDYQATLRAFFRSKPGLECCSNETISFHPVKDEQLLEYDYLVSYRQLNTY</sequence>
<feature type="domain" description="Fringe-like glycosyltransferase" evidence="12">
    <location>
        <begin position="78"/>
        <end position="210"/>
    </location>
</feature>
<dbReference type="GO" id="GO:0000166">
    <property type="term" value="F:nucleotide binding"/>
    <property type="evidence" value="ECO:0007669"/>
    <property type="project" value="UniProtKB-KW"/>
</dbReference>
<evidence type="ECO:0000256" key="6">
    <source>
        <dbReference type="ARBA" id="ARBA00022679"/>
    </source>
</evidence>
<evidence type="ECO:0000256" key="3">
    <source>
        <dbReference type="ARBA" id="ARBA00006462"/>
    </source>
</evidence>
<dbReference type="InterPro" id="IPR026050">
    <property type="entry name" value="C1GALT1/C1GALT1_chp1"/>
</dbReference>
<dbReference type="GO" id="GO:0016263">
    <property type="term" value="F:glycoprotein-N-acetylgalactosamine 3-beta-galactosyltransferase activity"/>
    <property type="evidence" value="ECO:0007669"/>
    <property type="project" value="UniProtKB-EC"/>
</dbReference>
<protein>
    <recommendedName>
        <fullName evidence="4">N-acetylgalactosaminide beta-1,3-galactosyltransferase</fullName>
        <ecNumber evidence="4">2.4.1.122</ecNumber>
    </recommendedName>
</protein>
<dbReference type="Gene3D" id="3.90.550.50">
    <property type="match status" value="1"/>
</dbReference>
<evidence type="ECO:0000313" key="13">
    <source>
        <dbReference type="EMBL" id="KZS12663.1"/>
    </source>
</evidence>
<keyword evidence="6" id="KW-0808">Transferase</keyword>
<dbReference type="Proteomes" id="UP000076858">
    <property type="component" value="Unassembled WGS sequence"/>
</dbReference>
<comment type="pathway">
    <text evidence="2">Protein modification; protein glycosylation.</text>
</comment>
<comment type="caution">
    <text evidence="13">The sequence shown here is derived from an EMBL/GenBank/DDBJ whole genome shotgun (WGS) entry which is preliminary data.</text>
</comment>
<dbReference type="OrthoDB" id="6335980at2759"/>
<dbReference type="PANTHER" id="PTHR23033:SF14">
    <property type="entry name" value="GLYCOPROTEIN-N-ACETYLGALACTOSAMINE 3-BETA-GALACTOSYLTRANSFERASE 1-RELATED"/>
    <property type="match status" value="1"/>
</dbReference>
<gene>
    <name evidence="13" type="ORF">APZ42_022796</name>
</gene>
<proteinExistence type="inferred from homology"/>
<dbReference type="PANTHER" id="PTHR23033">
    <property type="entry name" value="BETA1,3-GALACTOSYLTRANSFERASE"/>
    <property type="match status" value="1"/>
</dbReference>
<reference evidence="13 14" key="1">
    <citation type="submission" date="2016-03" db="EMBL/GenBank/DDBJ databases">
        <title>EvidentialGene: Evidence-directed Construction of Genes on Genomes.</title>
        <authorList>
            <person name="Gilbert D.G."/>
            <person name="Choi J.-H."/>
            <person name="Mockaitis K."/>
            <person name="Colbourne J."/>
            <person name="Pfrender M."/>
        </authorList>
    </citation>
    <scope>NUCLEOTIDE SEQUENCE [LARGE SCALE GENOMIC DNA]</scope>
    <source>
        <strain evidence="13 14">Xinb3</strain>
        <tissue evidence="13">Complete organism</tissue>
    </source>
</reference>
<accession>A0A0N8AH42</accession>
<keyword evidence="10" id="KW-1133">Transmembrane helix</keyword>
<evidence type="ECO:0000256" key="10">
    <source>
        <dbReference type="ARBA" id="ARBA00022989"/>
    </source>
</evidence>
<organism evidence="13 14">
    <name type="scientific">Daphnia magna</name>
    <dbReference type="NCBI Taxonomy" id="35525"/>
    <lineage>
        <taxon>Eukaryota</taxon>
        <taxon>Metazoa</taxon>
        <taxon>Ecdysozoa</taxon>
        <taxon>Arthropoda</taxon>
        <taxon>Crustacea</taxon>
        <taxon>Branchiopoda</taxon>
        <taxon>Diplostraca</taxon>
        <taxon>Cladocera</taxon>
        <taxon>Anomopoda</taxon>
        <taxon>Daphniidae</taxon>
        <taxon>Daphnia</taxon>
    </lineage>
</organism>
<dbReference type="EC" id="2.4.1.122" evidence="4"/>
<evidence type="ECO:0000256" key="1">
    <source>
        <dbReference type="ARBA" id="ARBA00004606"/>
    </source>
</evidence>
<evidence type="ECO:0000256" key="11">
    <source>
        <dbReference type="ARBA" id="ARBA00023136"/>
    </source>
</evidence>
<dbReference type="EMBL" id="LRGB01001361">
    <property type="protein sequence ID" value="KZS12663.1"/>
    <property type="molecule type" value="Genomic_DNA"/>
</dbReference>
<evidence type="ECO:0000259" key="12">
    <source>
        <dbReference type="Pfam" id="PF02434"/>
    </source>
</evidence>
<dbReference type="STRING" id="35525.A0A0N8AH42"/>
<evidence type="ECO:0000256" key="4">
    <source>
        <dbReference type="ARBA" id="ARBA00012557"/>
    </source>
</evidence>
<keyword evidence="14" id="KW-1185">Reference proteome</keyword>
<evidence type="ECO:0000256" key="8">
    <source>
        <dbReference type="ARBA" id="ARBA00022741"/>
    </source>
</evidence>
<keyword evidence="7" id="KW-0812">Transmembrane</keyword>
<keyword evidence="11" id="KW-0472">Membrane</keyword>
<evidence type="ECO:0000256" key="5">
    <source>
        <dbReference type="ARBA" id="ARBA00022676"/>
    </source>
</evidence>
<dbReference type="GO" id="GO:0016020">
    <property type="term" value="C:membrane"/>
    <property type="evidence" value="ECO:0007669"/>
    <property type="project" value="UniProtKB-SubCell"/>
</dbReference>
<evidence type="ECO:0000256" key="9">
    <source>
        <dbReference type="ARBA" id="ARBA00022968"/>
    </source>
</evidence>
<keyword evidence="9" id="KW-0735">Signal-anchor</keyword>
<keyword evidence="5" id="KW-0328">Glycosyltransferase</keyword>
<dbReference type="AlphaFoldDB" id="A0A0N8AH42"/>
<dbReference type="InterPro" id="IPR003378">
    <property type="entry name" value="Fringe-like_glycosylTrfase"/>
</dbReference>
<keyword evidence="8" id="KW-0547">Nucleotide-binding</keyword>
<evidence type="ECO:0000256" key="7">
    <source>
        <dbReference type="ARBA" id="ARBA00022692"/>
    </source>
</evidence>
<dbReference type="Pfam" id="PF02434">
    <property type="entry name" value="Fringe"/>
    <property type="match status" value="1"/>
</dbReference>
<comment type="similarity">
    <text evidence="3">Belongs to the glycosyltransferase 31 family. Beta3-Gal-T subfamily.</text>
</comment>
<evidence type="ECO:0000256" key="2">
    <source>
        <dbReference type="ARBA" id="ARBA00004922"/>
    </source>
</evidence>
<comment type="subcellular location">
    <subcellularLocation>
        <location evidence="1">Membrane</location>
        <topology evidence="1">Single-pass type II membrane protein</topology>
    </subcellularLocation>
</comment>
<name>A0A0N8AH42_9CRUS</name>
<evidence type="ECO:0000313" key="14">
    <source>
        <dbReference type="Proteomes" id="UP000076858"/>
    </source>
</evidence>